<comment type="caution">
    <text evidence="2">The sequence shown here is derived from an EMBL/GenBank/DDBJ whole genome shotgun (WGS) entry which is preliminary data.</text>
</comment>
<evidence type="ECO:0000313" key="2">
    <source>
        <dbReference type="EMBL" id="TQE04678.1"/>
    </source>
</evidence>
<proteinExistence type="predicted"/>
<dbReference type="AlphaFoldDB" id="A0A540N0T9"/>
<keyword evidence="1" id="KW-0812">Transmembrane</keyword>
<keyword evidence="1" id="KW-1133">Transmembrane helix</keyword>
<accession>A0A540N0T9</accession>
<evidence type="ECO:0008006" key="4">
    <source>
        <dbReference type="Google" id="ProtNLM"/>
    </source>
</evidence>
<organism evidence="2 3">
    <name type="scientific">Malus baccata</name>
    <name type="common">Siberian crab apple</name>
    <name type="synonym">Pyrus baccata</name>
    <dbReference type="NCBI Taxonomy" id="106549"/>
    <lineage>
        <taxon>Eukaryota</taxon>
        <taxon>Viridiplantae</taxon>
        <taxon>Streptophyta</taxon>
        <taxon>Embryophyta</taxon>
        <taxon>Tracheophyta</taxon>
        <taxon>Spermatophyta</taxon>
        <taxon>Magnoliopsida</taxon>
        <taxon>eudicotyledons</taxon>
        <taxon>Gunneridae</taxon>
        <taxon>Pentapetalae</taxon>
        <taxon>rosids</taxon>
        <taxon>fabids</taxon>
        <taxon>Rosales</taxon>
        <taxon>Rosaceae</taxon>
        <taxon>Amygdaloideae</taxon>
        <taxon>Maleae</taxon>
        <taxon>Malus</taxon>
    </lineage>
</organism>
<keyword evidence="3" id="KW-1185">Reference proteome</keyword>
<dbReference type="Proteomes" id="UP000315295">
    <property type="component" value="Unassembled WGS sequence"/>
</dbReference>
<reference evidence="2 3" key="1">
    <citation type="journal article" date="2019" name="G3 (Bethesda)">
        <title>Sequencing of a Wild Apple (Malus baccata) Genome Unravels the Differences Between Cultivated and Wild Apple Species Regarding Disease Resistance and Cold Tolerance.</title>
        <authorList>
            <person name="Chen X."/>
        </authorList>
    </citation>
    <scope>NUCLEOTIDE SEQUENCE [LARGE SCALE GENOMIC DNA]</scope>
    <source>
        <strain evidence="3">cv. Shandingzi</strain>
        <tissue evidence="2">Leaves</tissue>
    </source>
</reference>
<dbReference type="EMBL" id="VIEB01000135">
    <property type="protein sequence ID" value="TQE04678.1"/>
    <property type="molecule type" value="Genomic_DNA"/>
</dbReference>
<name>A0A540N0T9_MALBA</name>
<feature type="transmembrane region" description="Helical" evidence="1">
    <location>
        <begin position="80"/>
        <end position="104"/>
    </location>
</feature>
<evidence type="ECO:0000256" key="1">
    <source>
        <dbReference type="SAM" id="Phobius"/>
    </source>
</evidence>
<evidence type="ECO:0000313" key="3">
    <source>
        <dbReference type="Proteomes" id="UP000315295"/>
    </source>
</evidence>
<sequence>MIDNHDHHGRRHRHHHLTFVTEQRFRQHSLFQPPNQVTTTILEFILYVSFTTATVLLQVPHEYINGTPIPTVAFRCLPSIFYAFIICIIVALSCAFSALMLASIKPNFARFTGFCSMASMSSAIVLLIRAIYGTN</sequence>
<feature type="transmembrane region" description="Helical" evidence="1">
    <location>
        <begin position="111"/>
        <end position="132"/>
    </location>
</feature>
<keyword evidence="1" id="KW-0472">Membrane</keyword>
<feature type="transmembrane region" description="Helical" evidence="1">
    <location>
        <begin position="41"/>
        <end position="60"/>
    </location>
</feature>
<protein>
    <recommendedName>
        <fullName evidence="4">PGG domain-containing protein</fullName>
    </recommendedName>
</protein>
<gene>
    <name evidence="2" type="ORF">C1H46_009661</name>
</gene>